<evidence type="ECO:0000259" key="5">
    <source>
        <dbReference type="Pfam" id="PF03936"/>
    </source>
</evidence>
<dbReference type="CDD" id="cd00684">
    <property type="entry name" value="Terpene_cyclase_plant_C1"/>
    <property type="match status" value="1"/>
</dbReference>
<dbReference type="PANTHER" id="PTHR31225:SF252">
    <property type="entry name" value="TERPENE SYNTHASE 12-RELATED"/>
    <property type="match status" value="1"/>
</dbReference>
<dbReference type="InterPro" id="IPR034741">
    <property type="entry name" value="Terpene_cyclase-like_1_C"/>
</dbReference>
<dbReference type="GeneID" id="113690617"/>
<comment type="cofactor">
    <cofactor evidence="1">
        <name>Mg(2+)</name>
        <dbReference type="ChEBI" id="CHEBI:18420"/>
    </cofactor>
</comment>
<dbReference type="InterPro" id="IPR008949">
    <property type="entry name" value="Isoprenoid_synthase_dom_sf"/>
</dbReference>
<feature type="domain" description="Terpene synthase N-terminal" evidence="4">
    <location>
        <begin position="105"/>
        <end position="271"/>
    </location>
</feature>
<keyword evidence="3" id="KW-0460">Magnesium</keyword>
<name>A0ABM4UF19_COFAR</name>
<dbReference type="InterPro" id="IPR005630">
    <property type="entry name" value="Terpene_synthase_metal-bd"/>
</dbReference>
<dbReference type="SFLD" id="SFLDS00005">
    <property type="entry name" value="Isoprenoid_Synthase_Type_I"/>
    <property type="match status" value="1"/>
</dbReference>
<dbReference type="Pfam" id="PF03936">
    <property type="entry name" value="Terpene_synth_C"/>
    <property type="match status" value="1"/>
</dbReference>
<dbReference type="SUPFAM" id="SSF48239">
    <property type="entry name" value="Terpenoid cyclases/Protein prenyltransferases"/>
    <property type="match status" value="1"/>
</dbReference>
<protein>
    <submittedName>
        <fullName evidence="7">Tricyclene synthase EBOS, chloroplastic-like</fullName>
    </submittedName>
</protein>
<sequence length="631" mass="72655">MANILEFLPLRYTYSSGILSKNNSKRALHHLHGARIPWRTRCSITESSIEAYHDSEPAITTRRFRNEFPNYYVFVELELLAAGEIVVMNILRCKVGGIWEIQMTILKKLEEEVRYMLDDENLEPQSLLELVHDIDRLGISYKYRGTIREALDRLKSLKEATTEITKDLHLSALYFRLLSGFCLIVTVQILYHDLYALDIFERFRDRSGNFGNLGRSLAKDVRGMLSLYEASHLAHEGEETLQEAKSFTSLHLKSLKELVDSNMSEEIKHALELPYHHRMRRLEARWNIETCAKRNGKNQILLELAKLDFNMVQSVLQGDLQDVLRWWKAVGLADNFFWTVGMAFEPQYSKCRRGLTKALALITVLDDIYDVYGSLHELEQLTEAAVRLDLDAVKDLPDYLKLFFLAVYNTVNELAYDTLREQGEVIIPHLTKAWADLCKSFLQEAKWNHEKVTPTFDEYIQNAWISSSGAVLLVHSYFLVTEKISKEAIHCLDNHHGILQWPCTILRLYNDFSTLSAELERGEVTNALTCYMHETGQSEELAGQHISQMIEECWMKMNKELISPSPFEENFTEIAVDLARIALCQYQYGDAHSSPGVIARNRIFSVILEPIQLLETAQNTTTERKSLLASS</sequence>
<dbReference type="SFLD" id="SFLDG01019">
    <property type="entry name" value="Terpene_Cyclase_Like_1_C_Termi"/>
    <property type="match status" value="1"/>
</dbReference>
<dbReference type="InterPro" id="IPR008930">
    <property type="entry name" value="Terpenoid_cyclase/PrenylTrfase"/>
</dbReference>
<accession>A0ABM4UF19</accession>
<proteinExistence type="predicted"/>
<dbReference type="RefSeq" id="XP_071905868.1">
    <property type="nucleotide sequence ID" value="XM_072049767.1"/>
</dbReference>
<dbReference type="InterPro" id="IPR044814">
    <property type="entry name" value="Terpene_cyclase_plant_C1"/>
</dbReference>
<keyword evidence="2" id="KW-0479">Metal-binding</keyword>
<gene>
    <name evidence="7" type="primary">LOC113690617</name>
</gene>
<organism evidence="6 7">
    <name type="scientific">Coffea arabica</name>
    <name type="common">Arabian coffee</name>
    <dbReference type="NCBI Taxonomy" id="13443"/>
    <lineage>
        <taxon>Eukaryota</taxon>
        <taxon>Viridiplantae</taxon>
        <taxon>Streptophyta</taxon>
        <taxon>Embryophyta</taxon>
        <taxon>Tracheophyta</taxon>
        <taxon>Spermatophyta</taxon>
        <taxon>Magnoliopsida</taxon>
        <taxon>eudicotyledons</taxon>
        <taxon>Gunneridae</taxon>
        <taxon>Pentapetalae</taxon>
        <taxon>asterids</taxon>
        <taxon>lamiids</taxon>
        <taxon>Gentianales</taxon>
        <taxon>Rubiaceae</taxon>
        <taxon>Ixoroideae</taxon>
        <taxon>Gardenieae complex</taxon>
        <taxon>Bertiereae - Coffeeae clade</taxon>
        <taxon>Coffeeae</taxon>
        <taxon>Coffea</taxon>
    </lineage>
</organism>
<evidence type="ECO:0000256" key="3">
    <source>
        <dbReference type="ARBA" id="ARBA00022842"/>
    </source>
</evidence>
<dbReference type="InterPro" id="IPR001906">
    <property type="entry name" value="Terpene_synth_N"/>
</dbReference>
<dbReference type="PANTHER" id="PTHR31225">
    <property type="entry name" value="OS04G0344100 PROTEIN-RELATED"/>
    <property type="match status" value="1"/>
</dbReference>
<evidence type="ECO:0000256" key="2">
    <source>
        <dbReference type="ARBA" id="ARBA00022723"/>
    </source>
</evidence>
<dbReference type="InterPro" id="IPR036965">
    <property type="entry name" value="Terpene_synth_N_sf"/>
</dbReference>
<keyword evidence="6" id="KW-1185">Reference proteome</keyword>
<feature type="domain" description="Terpene synthase metal-binding" evidence="5">
    <location>
        <begin position="333"/>
        <end position="555"/>
    </location>
</feature>
<dbReference type="Proteomes" id="UP001652660">
    <property type="component" value="Chromosome 5e"/>
</dbReference>
<dbReference type="Pfam" id="PF01397">
    <property type="entry name" value="Terpene_synth"/>
    <property type="match status" value="1"/>
</dbReference>
<reference evidence="7" key="1">
    <citation type="submission" date="2025-08" db="UniProtKB">
        <authorList>
            <consortium name="RefSeq"/>
        </authorList>
    </citation>
    <scope>IDENTIFICATION</scope>
    <source>
        <tissue evidence="7">Leaves</tissue>
    </source>
</reference>
<dbReference type="Gene3D" id="1.10.600.10">
    <property type="entry name" value="Farnesyl Diphosphate Synthase"/>
    <property type="match status" value="1"/>
</dbReference>
<dbReference type="InterPro" id="IPR050148">
    <property type="entry name" value="Terpene_synthase-like"/>
</dbReference>
<dbReference type="Gene3D" id="1.50.10.130">
    <property type="entry name" value="Terpene synthase, N-terminal domain"/>
    <property type="match status" value="1"/>
</dbReference>
<evidence type="ECO:0000259" key="4">
    <source>
        <dbReference type="Pfam" id="PF01397"/>
    </source>
</evidence>
<dbReference type="SUPFAM" id="SSF48576">
    <property type="entry name" value="Terpenoid synthases"/>
    <property type="match status" value="1"/>
</dbReference>
<evidence type="ECO:0000313" key="6">
    <source>
        <dbReference type="Proteomes" id="UP001652660"/>
    </source>
</evidence>
<evidence type="ECO:0000313" key="7">
    <source>
        <dbReference type="RefSeq" id="XP_071905868.1"/>
    </source>
</evidence>
<evidence type="ECO:0000256" key="1">
    <source>
        <dbReference type="ARBA" id="ARBA00001946"/>
    </source>
</evidence>